<comment type="caution">
    <text evidence="1">The sequence shown here is derived from an EMBL/GenBank/DDBJ whole genome shotgun (WGS) entry which is preliminary data.</text>
</comment>
<keyword evidence="2" id="KW-1185">Reference proteome</keyword>
<proteinExistence type="predicted"/>
<gene>
    <name evidence="1" type="ORF">V6N12_054190</name>
</gene>
<evidence type="ECO:0000313" key="1">
    <source>
        <dbReference type="EMBL" id="KAK8502965.1"/>
    </source>
</evidence>
<reference evidence="1 2" key="1">
    <citation type="journal article" date="2024" name="G3 (Bethesda)">
        <title>Genome assembly of Hibiscus sabdariffa L. provides insights into metabolisms of medicinal natural products.</title>
        <authorList>
            <person name="Kim T."/>
        </authorList>
    </citation>
    <scope>NUCLEOTIDE SEQUENCE [LARGE SCALE GENOMIC DNA]</scope>
    <source>
        <strain evidence="1">TK-2024</strain>
        <tissue evidence="1">Old leaves</tissue>
    </source>
</reference>
<dbReference type="Proteomes" id="UP001472677">
    <property type="component" value="Unassembled WGS sequence"/>
</dbReference>
<dbReference type="EMBL" id="JBBPBM010000159">
    <property type="protein sequence ID" value="KAK8502965.1"/>
    <property type="molecule type" value="Genomic_DNA"/>
</dbReference>
<evidence type="ECO:0000313" key="2">
    <source>
        <dbReference type="Proteomes" id="UP001472677"/>
    </source>
</evidence>
<organism evidence="1 2">
    <name type="scientific">Hibiscus sabdariffa</name>
    <name type="common">roselle</name>
    <dbReference type="NCBI Taxonomy" id="183260"/>
    <lineage>
        <taxon>Eukaryota</taxon>
        <taxon>Viridiplantae</taxon>
        <taxon>Streptophyta</taxon>
        <taxon>Embryophyta</taxon>
        <taxon>Tracheophyta</taxon>
        <taxon>Spermatophyta</taxon>
        <taxon>Magnoliopsida</taxon>
        <taxon>eudicotyledons</taxon>
        <taxon>Gunneridae</taxon>
        <taxon>Pentapetalae</taxon>
        <taxon>rosids</taxon>
        <taxon>malvids</taxon>
        <taxon>Malvales</taxon>
        <taxon>Malvaceae</taxon>
        <taxon>Malvoideae</taxon>
        <taxon>Hibiscus</taxon>
    </lineage>
</organism>
<protein>
    <submittedName>
        <fullName evidence="1">Uncharacterized protein</fullName>
    </submittedName>
</protein>
<accession>A0ABR2B7L6</accession>
<name>A0ABR2B7L6_9ROSI</name>
<sequence length="113" mass="12334">MLSPSSDTIASLKDLAISFLPYDPSSPLSISHSKIGHGEMATPASVPKLQGLSLSQSYNHNETRFPQLKSVPKCPFVVARPRAMDSSALGPSSKTWWHCILPPSRFPQCPQEM</sequence>